<organism evidence="1 2">
    <name type="scientific">Nephila pilipes</name>
    <name type="common">Giant wood spider</name>
    <name type="synonym">Nephila maculata</name>
    <dbReference type="NCBI Taxonomy" id="299642"/>
    <lineage>
        <taxon>Eukaryota</taxon>
        <taxon>Metazoa</taxon>
        <taxon>Ecdysozoa</taxon>
        <taxon>Arthropoda</taxon>
        <taxon>Chelicerata</taxon>
        <taxon>Arachnida</taxon>
        <taxon>Araneae</taxon>
        <taxon>Araneomorphae</taxon>
        <taxon>Entelegynae</taxon>
        <taxon>Araneoidea</taxon>
        <taxon>Nephilidae</taxon>
        <taxon>Nephila</taxon>
    </lineage>
</organism>
<name>A0A8X6N748_NEPPI</name>
<dbReference type="Proteomes" id="UP000887013">
    <property type="component" value="Unassembled WGS sequence"/>
</dbReference>
<comment type="caution">
    <text evidence="1">The sequence shown here is derived from an EMBL/GenBank/DDBJ whole genome shotgun (WGS) entry which is preliminary data.</text>
</comment>
<dbReference type="OrthoDB" id="10440518at2759"/>
<keyword evidence="2" id="KW-1185">Reference proteome</keyword>
<proteinExistence type="predicted"/>
<accession>A0A8X6N748</accession>
<protein>
    <submittedName>
        <fullName evidence="1">Uncharacterized protein</fullName>
    </submittedName>
</protein>
<gene>
    <name evidence="1" type="ORF">NPIL_515701</name>
</gene>
<evidence type="ECO:0000313" key="2">
    <source>
        <dbReference type="Proteomes" id="UP000887013"/>
    </source>
</evidence>
<reference evidence="1" key="1">
    <citation type="submission" date="2020-08" db="EMBL/GenBank/DDBJ databases">
        <title>Multicomponent nature underlies the extraordinary mechanical properties of spider dragline silk.</title>
        <authorList>
            <person name="Kono N."/>
            <person name="Nakamura H."/>
            <person name="Mori M."/>
            <person name="Yoshida Y."/>
            <person name="Ohtoshi R."/>
            <person name="Malay A.D."/>
            <person name="Moran D.A.P."/>
            <person name="Tomita M."/>
            <person name="Numata K."/>
            <person name="Arakawa K."/>
        </authorList>
    </citation>
    <scope>NUCLEOTIDE SEQUENCE</scope>
</reference>
<evidence type="ECO:0000313" key="1">
    <source>
        <dbReference type="EMBL" id="GFS98132.1"/>
    </source>
</evidence>
<sequence>MVSLPLDRTIPLARTHLGGSASREKDKSDIHKGHQCRLLTGTEPCSLDTSDIYGKRSLSEERVVGEISFNTIRPPLQQHREL</sequence>
<dbReference type="EMBL" id="BMAW01006272">
    <property type="protein sequence ID" value="GFS98132.1"/>
    <property type="molecule type" value="Genomic_DNA"/>
</dbReference>
<dbReference type="AlphaFoldDB" id="A0A8X6N748"/>